<dbReference type="GO" id="GO:0051607">
    <property type="term" value="P:defense response to virus"/>
    <property type="evidence" value="ECO:0007669"/>
    <property type="project" value="UniProtKB-KW"/>
</dbReference>
<dbReference type="CDD" id="cd09688">
    <property type="entry name" value="Cas5_I-C"/>
    <property type="match status" value="1"/>
</dbReference>
<comment type="caution">
    <text evidence="2">The sequence shown here is derived from an EMBL/GenBank/DDBJ whole genome shotgun (WGS) entry which is preliminary data.</text>
</comment>
<dbReference type="InterPro" id="IPR013422">
    <property type="entry name" value="CRISPR-assoc_prot_Cas5_N"/>
</dbReference>
<name>A0A951QXT0_9CYAN</name>
<dbReference type="InterPro" id="IPR013415">
    <property type="entry name" value="Cas5_Cmx5_DevS"/>
</dbReference>
<sequence>MTAITEKMVVLEIEVPIACFRQSRAREYAETYPVPPPSTVYGMLLSLVGEMDRYKHCGTRLAIAMLTSGNALLSQPQKSTVIRTFRRFKKKDIHDPSNARPDYQELLTDVRFITWVDSGVDNSQPTLSERLQMAFANPSSINRFGGLCLGESRDLVNSVTLLPHNYQSESLQWLVQDENGLLTLPYWVDHVGSQGTRWQRYLILEPNKLSHPPESAWTIIQES</sequence>
<dbReference type="NCBIfam" id="TIGR02593">
    <property type="entry name" value="CRISPR_cas5"/>
    <property type="match status" value="1"/>
</dbReference>
<accession>A0A951QXT0</accession>
<reference evidence="2" key="1">
    <citation type="submission" date="2021-05" db="EMBL/GenBank/DDBJ databases">
        <authorList>
            <person name="Pietrasiak N."/>
            <person name="Ward R."/>
            <person name="Stajich J.E."/>
            <person name="Kurbessoian T."/>
        </authorList>
    </citation>
    <scope>NUCLEOTIDE SEQUENCE</scope>
    <source>
        <strain evidence="2">GSE-NOS-MK-12-04C</strain>
    </source>
</reference>
<dbReference type="Proteomes" id="UP000729701">
    <property type="component" value="Unassembled WGS sequence"/>
</dbReference>
<protein>
    <submittedName>
        <fullName evidence="2">Type I-MYXAN CRISPR-associated protein Cas5/Cmx5/DevS</fullName>
    </submittedName>
</protein>
<dbReference type="Pfam" id="PF09704">
    <property type="entry name" value="Cas_Cas5d"/>
    <property type="match status" value="1"/>
</dbReference>
<evidence type="ECO:0000313" key="3">
    <source>
        <dbReference type="Proteomes" id="UP000729701"/>
    </source>
</evidence>
<evidence type="ECO:0000313" key="2">
    <source>
        <dbReference type="EMBL" id="MBW4672158.1"/>
    </source>
</evidence>
<gene>
    <name evidence="2" type="primary">cas5</name>
    <name evidence="2" type="ORF">KME60_33220</name>
</gene>
<evidence type="ECO:0000256" key="1">
    <source>
        <dbReference type="ARBA" id="ARBA00023118"/>
    </source>
</evidence>
<reference evidence="2" key="2">
    <citation type="journal article" date="2022" name="Microbiol. Resour. Announc.">
        <title>Metagenome Sequencing to Explore Phylogenomics of Terrestrial Cyanobacteria.</title>
        <authorList>
            <person name="Ward R.D."/>
            <person name="Stajich J.E."/>
            <person name="Johansen J.R."/>
            <person name="Huntemann M."/>
            <person name="Clum A."/>
            <person name="Foster B."/>
            <person name="Foster B."/>
            <person name="Roux S."/>
            <person name="Palaniappan K."/>
            <person name="Varghese N."/>
            <person name="Mukherjee S."/>
            <person name="Reddy T.B.K."/>
            <person name="Daum C."/>
            <person name="Copeland A."/>
            <person name="Chen I.A."/>
            <person name="Ivanova N.N."/>
            <person name="Kyrpides N.C."/>
            <person name="Shapiro N."/>
            <person name="Eloe-Fadrosh E.A."/>
            <person name="Pietrasiak N."/>
        </authorList>
    </citation>
    <scope>NUCLEOTIDE SEQUENCE</scope>
    <source>
        <strain evidence="2">GSE-NOS-MK-12-04C</strain>
    </source>
</reference>
<keyword evidence="1" id="KW-0051">Antiviral defense</keyword>
<dbReference type="EMBL" id="JAHHGZ010000065">
    <property type="protein sequence ID" value="MBW4672158.1"/>
    <property type="molecule type" value="Genomic_DNA"/>
</dbReference>
<dbReference type="NCBIfam" id="TIGR02586">
    <property type="entry name" value="cas5_cmx5_devS"/>
    <property type="match status" value="1"/>
</dbReference>
<dbReference type="GO" id="GO:0043571">
    <property type="term" value="P:maintenance of CRISPR repeat elements"/>
    <property type="evidence" value="ECO:0007669"/>
    <property type="project" value="InterPro"/>
</dbReference>
<dbReference type="AlphaFoldDB" id="A0A951QXT0"/>
<organism evidence="2 3">
    <name type="scientific">Cyanomargarita calcarea GSE-NOS-MK-12-04C</name>
    <dbReference type="NCBI Taxonomy" id="2839659"/>
    <lineage>
        <taxon>Bacteria</taxon>
        <taxon>Bacillati</taxon>
        <taxon>Cyanobacteriota</taxon>
        <taxon>Cyanophyceae</taxon>
        <taxon>Nostocales</taxon>
        <taxon>Cyanomargaritaceae</taxon>
        <taxon>Cyanomargarita</taxon>
    </lineage>
</organism>
<proteinExistence type="predicted"/>
<dbReference type="InterPro" id="IPR021124">
    <property type="entry name" value="CRISPR-assoc_prot_Cas5"/>
</dbReference>